<dbReference type="EMBL" id="LK023324">
    <property type="protein sequence ID" value="CDS08102.1"/>
    <property type="molecule type" value="Genomic_DNA"/>
</dbReference>
<dbReference type="Pfam" id="PF14027">
    <property type="entry name" value="Questin_oxidase"/>
    <property type="match status" value="1"/>
</dbReference>
<gene>
    <name evidence="2" type="ORF">LRAMOSA02051</name>
</gene>
<dbReference type="PANTHER" id="PTHR35870">
    <property type="entry name" value="PROTEIN, PUTATIVE (AFU_ORTHOLOGUE AFUA_5G03330)-RELATED"/>
    <property type="match status" value="1"/>
</dbReference>
<name>A0A077WMY0_9FUNG</name>
<keyword evidence="1" id="KW-0560">Oxidoreductase</keyword>
<sequence>MSSTFEPQTPLEPLKYAFVLPGITPEAKQLSEHLLEKNHVEHNIFFNPKGFHNHLTHHYLSAYAMGASAERLQAIYDEHASYQRPLPASVGELHRENYRSQIGNRDAYTSYRDMFQHEINQHGMIHTIRHWIYSDDLLARVVGGAYHPIIHLGYAVEFNLPALAAEGLAMAACTEARFADFVPHGQPANSQRVLSTARDMMSQLTTGFAARLNLGKTASGDAPSASSLTAVDMDAALKDALNNNAVLDLAEEIRRDTDFDDVVKYSDDNKITAVLESKKAKEKLRTYLSRWDVSETEQDVWEKLKELYTASMIIYGASAIRKQGIKVDFFLVHALTSIHAIHTLVPHLSYVESAKLLKAHAAVTLTYFVALGRPSLQLDLLLKFQSPEFDTKCNNPWLSLCDRAITAHEVHQIKAIHSLAVGQMLYAHDSPLAKAWIRVADLTLYVSDQEKKAGGVDYWNRNGIGYDEDWEDTSRLVPY</sequence>
<protein>
    <recommendedName>
        <fullName evidence="3">Oxidoreductase AflY</fullName>
    </recommendedName>
</protein>
<proteinExistence type="predicted"/>
<accession>A0A077WMY0</accession>
<dbReference type="GO" id="GO:0016491">
    <property type="term" value="F:oxidoreductase activity"/>
    <property type="evidence" value="ECO:0007669"/>
    <property type="project" value="UniProtKB-KW"/>
</dbReference>
<dbReference type="PANTHER" id="PTHR35870:SF1">
    <property type="entry name" value="PROTEIN, PUTATIVE (AFU_ORTHOLOGUE AFUA_5G03330)-RELATED"/>
    <property type="match status" value="1"/>
</dbReference>
<evidence type="ECO:0008006" key="3">
    <source>
        <dbReference type="Google" id="ProtNLM"/>
    </source>
</evidence>
<reference evidence="2" key="1">
    <citation type="journal article" date="2014" name="Genome Announc.">
        <title>De novo whole-genome sequence and genome annotation of Lichtheimia ramosa.</title>
        <authorList>
            <person name="Linde J."/>
            <person name="Schwartze V."/>
            <person name="Binder U."/>
            <person name="Lass-Florl C."/>
            <person name="Voigt K."/>
            <person name="Horn F."/>
        </authorList>
    </citation>
    <scope>NUCLEOTIDE SEQUENCE</scope>
    <source>
        <strain evidence="2">JMRC FSU:6197</strain>
    </source>
</reference>
<dbReference type="AlphaFoldDB" id="A0A077WMY0"/>
<evidence type="ECO:0000256" key="1">
    <source>
        <dbReference type="ARBA" id="ARBA00023002"/>
    </source>
</evidence>
<evidence type="ECO:0000313" key="2">
    <source>
        <dbReference type="EMBL" id="CDS08102.1"/>
    </source>
</evidence>
<organism evidence="2">
    <name type="scientific">Lichtheimia ramosa</name>
    <dbReference type="NCBI Taxonomy" id="688394"/>
    <lineage>
        <taxon>Eukaryota</taxon>
        <taxon>Fungi</taxon>
        <taxon>Fungi incertae sedis</taxon>
        <taxon>Mucoromycota</taxon>
        <taxon>Mucoromycotina</taxon>
        <taxon>Mucoromycetes</taxon>
        <taxon>Mucorales</taxon>
        <taxon>Lichtheimiaceae</taxon>
        <taxon>Lichtheimia</taxon>
    </lineage>
</organism>
<dbReference type="InterPro" id="IPR025337">
    <property type="entry name" value="Questin_oxidase-like"/>
</dbReference>
<dbReference type="OrthoDB" id="10004862at2759"/>